<dbReference type="Proteomes" id="UP000246635">
    <property type="component" value="Unassembled WGS sequence"/>
</dbReference>
<evidence type="ECO:0000313" key="2">
    <source>
        <dbReference type="Proteomes" id="UP000246635"/>
    </source>
</evidence>
<accession>A0A2V2YC69</accession>
<organism evidence="1 2">
    <name type="scientific">Paenibacillus cellulosilyticus</name>
    <dbReference type="NCBI Taxonomy" id="375489"/>
    <lineage>
        <taxon>Bacteria</taxon>
        <taxon>Bacillati</taxon>
        <taxon>Bacillota</taxon>
        <taxon>Bacilli</taxon>
        <taxon>Bacillales</taxon>
        <taxon>Paenibacillaceae</taxon>
        <taxon>Paenibacillus</taxon>
    </lineage>
</organism>
<reference evidence="1 2" key="1">
    <citation type="submission" date="2018-05" db="EMBL/GenBank/DDBJ databases">
        <title>Genomic Encyclopedia of Type Strains, Phase III (KMG-III): the genomes of soil and plant-associated and newly described type strains.</title>
        <authorList>
            <person name="Whitman W."/>
        </authorList>
    </citation>
    <scope>NUCLEOTIDE SEQUENCE [LARGE SCALE GENOMIC DNA]</scope>
    <source>
        <strain evidence="1 2">CECT 5696</strain>
    </source>
</reference>
<name>A0A2V2YC69_9BACL</name>
<dbReference type="AlphaFoldDB" id="A0A2V2YC69"/>
<protein>
    <submittedName>
        <fullName evidence="1">Uncharacterized protein</fullName>
    </submittedName>
</protein>
<evidence type="ECO:0000313" key="1">
    <source>
        <dbReference type="EMBL" id="PWV89404.1"/>
    </source>
</evidence>
<comment type="caution">
    <text evidence="1">The sequence shown here is derived from an EMBL/GenBank/DDBJ whole genome shotgun (WGS) entry which is preliminary data.</text>
</comment>
<dbReference type="EMBL" id="QGTQ01000045">
    <property type="protein sequence ID" value="PWV89404.1"/>
    <property type="molecule type" value="Genomic_DNA"/>
</dbReference>
<proteinExistence type="predicted"/>
<gene>
    <name evidence="1" type="ORF">DFQ01_1451</name>
</gene>
<keyword evidence="2" id="KW-1185">Reference proteome</keyword>
<sequence>MVAEQKNGAVPKVGQLTDELAQFIEKKQKKAVQGVIPESPF</sequence>